<feature type="compositionally biased region" description="Basic and acidic residues" evidence="2">
    <location>
        <begin position="1"/>
        <end position="10"/>
    </location>
</feature>
<accession>A0A4D6KPS6</accession>
<dbReference type="EMBL" id="CP039345">
    <property type="protein sequence ID" value="QCD78513.1"/>
    <property type="molecule type" value="Genomic_DNA"/>
</dbReference>
<evidence type="ECO:0000313" key="3">
    <source>
        <dbReference type="EMBL" id="QCD78513.1"/>
    </source>
</evidence>
<protein>
    <submittedName>
        <fullName evidence="3">Uncharacterized protein</fullName>
    </submittedName>
</protein>
<dbReference type="AlphaFoldDB" id="A0A4D6KPS6"/>
<feature type="compositionally biased region" description="Basic and acidic residues" evidence="2">
    <location>
        <begin position="197"/>
        <end position="206"/>
    </location>
</feature>
<evidence type="ECO:0000313" key="4">
    <source>
        <dbReference type="Proteomes" id="UP000501690"/>
    </source>
</evidence>
<proteinExistence type="predicted"/>
<gene>
    <name evidence="3" type="ORF">DEO72_LG1g2148</name>
</gene>
<dbReference type="Proteomes" id="UP000501690">
    <property type="component" value="Linkage Group LG1"/>
</dbReference>
<feature type="coiled-coil region" evidence="1">
    <location>
        <begin position="142"/>
        <end position="169"/>
    </location>
</feature>
<organism evidence="3 4">
    <name type="scientific">Vigna unguiculata</name>
    <name type="common">Cowpea</name>
    <dbReference type="NCBI Taxonomy" id="3917"/>
    <lineage>
        <taxon>Eukaryota</taxon>
        <taxon>Viridiplantae</taxon>
        <taxon>Streptophyta</taxon>
        <taxon>Embryophyta</taxon>
        <taxon>Tracheophyta</taxon>
        <taxon>Spermatophyta</taxon>
        <taxon>Magnoliopsida</taxon>
        <taxon>eudicotyledons</taxon>
        <taxon>Gunneridae</taxon>
        <taxon>Pentapetalae</taxon>
        <taxon>rosids</taxon>
        <taxon>fabids</taxon>
        <taxon>Fabales</taxon>
        <taxon>Fabaceae</taxon>
        <taxon>Papilionoideae</taxon>
        <taxon>50 kb inversion clade</taxon>
        <taxon>NPAAA clade</taxon>
        <taxon>indigoferoid/millettioid clade</taxon>
        <taxon>Phaseoleae</taxon>
        <taxon>Vigna</taxon>
    </lineage>
</organism>
<evidence type="ECO:0000256" key="2">
    <source>
        <dbReference type="SAM" id="MobiDB-lite"/>
    </source>
</evidence>
<keyword evidence="1" id="KW-0175">Coiled coil</keyword>
<name>A0A4D6KPS6_VIGUN</name>
<feature type="compositionally biased region" description="Low complexity" evidence="2">
    <location>
        <begin position="184"/>
        <end position="193"/>
    </location>
</feature>
<feature type="compositionally biased region" description="Basic residues" evidence="2">
    <location>
        <begin position="18"/>
        <end position="30"/>
    </location>
</feature>
<feature type="region of interest" description="Disordered" evidence="2">
    <location>
        <begin position="1"/>
        <end position="30"/>
    </location>
</feature>
<sequence length="348" mass="39292">MSSECNKDIPEPSLPIAKKGRKGTMKGRRPKYVLRLPSQKAPILESPVDQQNPSTTTNVEEFQTVFSQARSEVASCGEGEEISPLDPSEEEKLRKKSWLVAADGKNPKGRVYGVGKLNENYLCGEAFTQQPSSSTSMDSQKILRLEEEIRQSREENQRLQRKLESLVTVVLPLLPPAAQTILQDVNEQPQNEDQNQDDARERDHPHGQNTSHYMNTRNLELWLGLASVVGGSVLVVDSAVTDVVTVFQQGWRLKKVLDCCCCMRQWWLGLVRGVGCWCVEDDGEKMEVLRVKCGGRRHADGDGGSRWREVHMWWWCWQICGGCCDWCVVVMVVADNGGSWWQLGFEEN</sequence>
<reference evidence="3 4" key="1">
    <citation type="submission" date="2019-04" db="EMBL/GenBank/DDBJ databases">
        <title>An improved genome assembly and genetic linkage map for asparagus bean, Vigna unguiculata ssp. sesquipedialis.</title>
        <authorList>
            <person name="Xia Q."/>
            <person name="Zhang R."/>
            <person name="Dong Y."/>
        </authorList>
    </citation>
    <scope>NUCLEOTIDE SEQUENCE [LARGE SCALE GENOMIC DNA]</scope>
    <source>
        <tissue evidence="3">Leaf</tissue>
    </source>
</reference>
<feature type="region of interest" description="Disordered" evidence="2">
    <location>
        <begin position="184"/>
        <end position="211"/>
    </location>
</feature>
<evidence type="ECO:0000256" key="1">
    <source>
        <dbReference type="SAM" id="Coils"/>
    </source>
</evidence>
<keyword evidence="4" id="KW-1185">Reference proteome</keyword>